<dbReference type="InterPro" id="IPR039424">
    <property type="entry name" value="SBP_5"/>
</dbReference>
<feature type="domain" description="Solute-binding protein family 5" evidence="4">
    <location>
        <begin position="112"/>
        <end position="504"/>
    </location>
</feature>
<dbReference type="EMBL" id="OBEA01000004">
    <property type="protein sequence ID" value="SNY52429.1"/>
    <property type="molecule type" value="Genomic_DNA"/>
</dbReference>
<dbReference type="GO" id="GO:0042884">
    <property type="term" value="P:microcin transport"/>
    <property type="evidence" value="ECO:0007669"/>
    <property type="project" value="TreeGrafter"/>
</dbReference>
<evidence type="ECO:0000256" key="2">
    <source>
        <dbReference type="ARBA" id="ARBA00005695"/>
    </source>
</evidence>
<dbReference type="Gene3D" id="3.10.105.10">
    <property type="entry name" value="Dipeptide-binding Protein, Domain 3"/>
    <property type="match status" value="1"/>
</dbReference>
<dbReference type="GO" id="GO:1904680">
    <property type="term" value="F:peptide transmembrane transporter activity"/>
    <property type="evidence" value="ECO:0007669"/>
    <property type="project" value="TreeGrafter"/>
</dbReference>
<dbReference type="GO" id="GO:0030288">
    <property type="term" value="C:outer membrane-bounded periplasmic space"/>
    <property type="evidence" value="ECO:0007669"/>
    <property type="project" value="TreeGrafter"/>
</dbReference>
<sequence>MILFHSAGQNGLLRRAGGALAGAILGLSGVIPAMAEPSHGLAMYGEPELPADFSHLPYANPDAPKGGTFVTGNTGGFDSLNPYIIRGNVPWQLRFMTVDSLVYRSQDEPFTVYGMIAESIETGPERDWVEFTLREEARFSDGSPITVEDVMWSYETLGTQGNARYLGLWGLIEKMEKTGPRSVRFTFNSDDRELALIVGLRPILKKAQWEGIEFDQPGFDVIPITSSPYVVDSYEAGRNVVLKRDPDYWAKDLPIKRGIANFDELRIEFFGDQNVLFEAFKAGEISFVREFNAEKWDRDYDFPAAQAGEIVKSEISSERPSGITGFVMNTRRAPFDDIRVRDALLHAFNFEYINEAITGGKQPRITSYFSHSVLGMKDGPAEGRVKELLAPFSDVLAPGALDGYTLPVSDGSTRNRANIVAAAELLNDAGWPAGDDGIRRNAAGEALSFEILLRQGDQINQSIIDIYMDALERLGIEASVNVVDNAQYTSRIETFDFDMTDIRRQVSLSPGNEQKLYWGVESADQNGSRNLMGVKNPAIDAMVDAMLASRSSEDFTAAVRALDRILTSGRYVIPIFMYDKGRIAHDAKLKYPEELPIYGDGVYWLPEVWWMDPEG</sequence>
<reference evidence="5 6" key="1">
    <citation type="submission" date="2017-09" db="EMBL/GenBank/DDBJ databases">
        <authorList>
            <person name="Ehlers B."/>
            <person name="Leendertz F.H."/>
        </authorList>
    </citation>
    <scope>NUCLEOTIDE SEQUENCE [LARGE SCALE GENOMIC DNA]</scope>
    <source>
        <strain evidence="5 6">CGMCC 1.12662</strain>
    </source>
</reference>
<dbReference type="AlphaFoldDB" id="A0A285IWL0"/>
<dbReference type="Pfam" id="PF00496">
    <property type="entry name" value="SBP_bac_5"/>
    <property type="match status" value="1"/>
</dbReference>
<dbReference type="PIRSF" id="PIRSF002741">
    <property type="entry name" value="MppA"/>
    <property type="match status" value="1"/>
</dbReference>
<dbReference type="CDD" id="cd08497">
    <property type="entry name" value="MbnE-like"/>
    <property type="match status" value="1"/>
</dbReference>
<evidence type="ECO:0000259" key="4">
    <source>
        <dbReference type="Pfam" id="PF00496"/>
    </source>
</evidence>
<keyword evidence="3" id="KW-0732">Signal</keyword>
<dbReference type="GO" id="GO:0015833">
    <property type="term" value="P:peptide transport"/>
    <property type="evidence" value="ECO:0007669"/>
    <property type="project" value="TreeGrafter"/>
</dbReference>
<comment type="similarity">
    <text evidence="2">Belongs to the bacterial solute-binding protein 5 family.</text>
</comment>
<proteinExistence type="inferred from homology"/>
<dbReference type="PANTHER" id="PTHR30290">
    <property type="entry name" value="PERIPLASMIC BINDING COMPONENT OF ABC TRANSPORTER"/>
    <property type="match status" value="1"/>
</dbReference>
<accession>A0A285IWL0</accession>
<protein>
    <submittedName>
        <fullName evidence="5">Peptide/nickel transport system substrate-binding protein</fullName>
    </submittedName>
</protein>
<dbReference type="RefSeq" id="WP_179747261.1">
    <property type="nucleotide sequence ID" value="NZ_OBEA01000004.1"/>
</dbReference>
<dbReference type="InterPro" id="IPR000914">
    <property type="entry name" value="SBP_5_dom"/>
</dbReference>
<evidence type="ECO:0000313" key="6">
    <source>
        <dbReference type="Proteomes" id="UP000231655"/>
    </source>
</evidence>
<dbReference type="GO" id="GO:0043190">
    <property type="term" value="C:ATP-binding cassette (ABC) transporter complex"/>
    <property type="evidence" value="ECO:0007669"/>
    <property type="project" value="InterPro"/>
</dbReference>
<dbReference type="Gene3D" id="3.40.190.10">
    <property type="entry name" value="Periplasmic binding protein-like II"/>
    <property type="match status" value="1"/>
</dbReference>
<evidence type="ECO:0000313" key="5">
    <source>
        <dbReference type="EMBL" id="SNY52429.1"/>
    </source>
</evidence>
<evidence type="ECO:0000256" key="1">
    <source>
        <dbReference type="ARBA" id="ARBA00004418"/>
    </source>
</evidence>
<dbReference type="InterPro" id="IPR030678">
    <property type="entry name" value="Peptide/Ni-bd"/>
</dbReference>
<organism evidence="5 6">
    <name type="scientific">Pseudooceanicola antarcticus</name>
    <dbReference type="NCBI Taxonomy" id="1247613"/>
    <lineage>
        <taxon>Bacteria</taxon>
        <taxon>Pseudomonadati</taxon>
        <taxon>Pseudomonadota</taxon>
        <taxon>Alphaproteobacteria</taxon>
        <taxon>Rhodobacterales</taxon>
        <taxon>Paracoccaceae</taxon>
        <taxon>Pseudooceanicola</taxon>
    </lineage>
</organism>
<comment type="subcellular location">
    <subcellularLocation>
        <location evidence="1">Periplasm</location>
    </subcellularLocation>
</comment>
<dbReference type="SUPFAM" id="SSF53850">
    <property type="entry name" value="Periplasmic binding protein-like II"/>
    <property type="match status" value="1"/>
</dbReference>
<evidence type="ECO:0000256" key="3">
    <source>
        <dbReference type="ARBA" id="ARBA00022729"/>
    </source>
</evidence>
<name>A0A285IWL0_9RHOB</name>
<dbReference type="Proteomes" id="UP000231655">
    <property type="component" value="Unassembled WGS sequence"/>
</dbReference>
<dbReference type="PANTHER" id="PTHR30290:SF64">
    <property type="entry name" value="ABC TRANSPORTER PERIPLASMIC BINDING PROTEIN"/>
    <property type="match status" value="1"/>
</dbReference>
<gene>
    <name evidence="5" type="ORF">SAMN06297129_2302</name>
</gene>